<dbReference type="AlphaFoldDB" id="A0A484BGS7"/>
<evidence type="ECO:0000313" key="1">
    <source>
        <dbReference type="EMBL" id="TDG47005.1"/>
    </source>
</evidence>
<sequence>MVRKLAREAFPFALRPEYVACQLTNHCTSYANTIHLQLDDNTQLTPRRQWQLQLQLGLELELELELLSKH</sequence>
<organism evidence="1 2">
    <name type="scientific">Drosophila navojoa</name>
    <name type="common">Fruit fly</name>
    <dbReference type="NCBI Taxonomy" id="7232"/>
    <lineage>
        <taxon>Eukaryota</taxon>
        <taxon>Metazoa</taxon>
        <taxon>Ecdysozoa</taxon>
        <taxon>Arthropoda</taxon>
        <taxon>Hexapoda</taxon>
        <taxon>Insecta</taxon>
        <taxon>Pterygota</taxon>
        <taxon>Neoptera</taxon>
        <taxon>Endopterygota</taxon>
        <taxon>Diptera</taxon>
        <taxon>Brachycera</taxon>
        <taxon>Muscomorpha</taxon>
        <taxon>Ephydroidea</taxon>
        <taxon>Drosophilidae</taxon>
        <taxon>Drosophila</taxon>
    </lineage>
</organism>
<dbReference type="EMBL" id="LSRL02000050">
    <property type="protein sequence ID" value="TDG47005.1"/>
    <property type="molecule type" value="Genomic_DNA"/>
</dbReference>
<name>A0A484BGS7_DRONA</name>
<gene>
    <name evidence="1" type="ORF">AWZ03_006586</name>
</gene>
<dbReference type="Proteomes" id="UP000295192">
    <property type="component" value="Unassembled WGS sequence"/>
</dbReference>
<accession>A0A484BGS7</accession>
<evidence type="ECO:0000313" key="2">
    <source>
        <dbReference type="Proteomes" id="UP000295192"/>
    </source>
</evidence>
<proteinExistence type="predicted"/>
<reference evidence="1 2" key="1">
    <citation type="journal article" date="2019" name="J. Hered.">
        <title>An Improved Genome Assembly for Drosophila navojoa, the Basal Species in the mojavensis Cluster.</title>
        <authorList>
            <person name="Vanderlinde T."/>
            <person name="Dupim E.G."/>
            <person name="Nazario-Yepiz N.O."/>
            <person name="Carvalho A.B."/>
        </authorList>
    </citation>
    <scope>NUCLEOTIDE SEQUENCE [LARGE SCALE GENOMIC DNA]</scope>
    <source>
        <strain evidence="1">Navoj_Jal97</strain>
        <tissue evidence="1">Whole organism</tissue>
    </source>
</reference>
<keyword evidence="2" id="KW-1185">Reference proteome</keyword>
<protein>
    <submittedName>
        <fullName evidence="1">Uncharacterized protein</fullName>
    </submittedName>
</protein>
<comment type="caution">
    <text evidence="1">The sequence shown here is derived from an EMBL/GenBank/DDBJ whole genome shotgun (WGS) entry which is preliminary data.</text>
</comment>